<sequence>MKNIKLKHILYIILGLAAVFAFDYFLLRNTIKDDAHNHEHEQEEAKKKVSGKEDAIMKEVELNEAQFKASSIELGTFSMKNLSEVVNANGYTKLPPQNQADVSVHMTGIVKSINVIEGQFVKKGQVLATLESPEFAQLQEAYLTSKSNLEFLKLEYERQKTLSEENVNSKKVFQRTKSDYDIEKARLASLDMQLSVLNLSKSSATSVMALTSPLSGYVTEVNVKLASNAEVGKPLFTIVDNSKLHVDLLVYEKDLQKVKEGQNIRFVLTNQDNSEITGKVFNVSKSFENDTKSVAVHAEILNPSKSLIPGMYVNALIDVGTRQVQALPADAVIRADGREYIFVLEEGHGDTEHDEQQGHSHDDGHGHDHDHDAAEGHSHDDGHEHKESEGTTYHFQRIEVKTGTSQLGYVQVTILQEIEKDAKIVLKGAYYIQSHLLKSEGGGGHEH</sequence>
<feature type="compositionally biased region" description="Basic and acidic residues" evidence="3">
    <location>
        <begin position="349"/>
        <end position="389"/>
    </location>
</feature>
<dbReference type="Gene3D" id="2.40.420.20">
    <property type="match status" value="1"/>
</dbReference>
<keyword evidence="2" id="KW-0813">Transport</keyword>
<evidence type="ECO:0000256" key="3">
    <source>
        <dbReference type="SAM" id="MobiDB-lite"/>
    </source>
</evidence>
<dbReference type="Gene3D" id="2.40.50.100">
    <property type="match status" value="1"/>
</dbReference>
<evidence type="ECO:0000256" key="2">
    <source>
        <dbReference type="ARBA" id="ARBA00022448"/>
    </source>
</evidence>
<evidence type="ECO:0000256" key="4">
    <source>
        <dbReference type="SAM" id="Phobius"/>
    </source>
</evidence>
<keyword evidence="4" id="KW-1133">Transmembrane helix</keyword>
<dbReference type="SUPFAM" id="SSF111369">
    <property type="entry name" value="HlyD-like secretion proteins"/>
    <property type="match status" value="1"/>
</dbReference>
<feature type="domain" description="CzcB-like barrel-sandwich hybrid" evidence="6">
    <location>
        <begin position="100"/>
        <end position="240"/>
    </location>
</feature>
<feature type="region of interest" description="Disordered" evidence="3">
    <location>
        <begin position="349"/>
        <end position="390"/>
    </location>
</feature>
<evidence type="ECO:0000259" key="6">
    <source>
        <dbReference type="Pfam" id="PF25973"/>
    </source>
</evidence>
<keyword evidence="4" id="KW-0812">Transmembrane</keyword>
<comment type="caution">
    <text evidence="7">The sequence shown here is derived from an EMBL/GenBank/DDBJ whole genome shotgun (WGS) entry which is preliminary data.</text>
</comment>
<dbReference type="EMBL" id="JBHUMD010000026">
    <property type="protein sequence ID" value="MFD2602594.1"/>
    <property type="molecule type" value="Genomic_DNA"/>
</dbReference>
<organism evidence="7 8">
    <name type="scientific">Flavobacterium suzhouense</name>
    <dbReference type="NCBI Taxonomy" id="1529638"/>
    <lineage>
        <taxon>Bacteria</taxon>
        <taxon>Pseudomonadati</taxon>
        <taxon>Bacteroidota</taxon>
        <taxon>Flavobacteriia</taxon>
        <taxon>Flavobacteriales</taxon>
        <taxon>Flavobacteriaceae</taxon>
        <taxon>Flavobacterium</taxon>
    </lineage>
</organism>
<keyword evidence="8" id="KW-1185">Reference proteome</keyword>
<keyword evidence="4" id="KW-0472">Membrane</keyword>
<dbReference type="InterPro" id="IPR051909">
    <property type="entry name" value="MFP_Cation_Efflux"/>
</dbReference>
<protein>
    <submittedName>
        <fullName evidence="7">Efflux RND transporter periplasmic adaptor subunit</fullName>
    </submittedName>
</protein>
<evidence type="ECO:0000313" key="8">
    <source>
        <dbReference type="Proteomes" id="UP001597480"/>
    </source>
</evidence>
<evidence type="ECO:0000259" key="5">
    <source>
        <dbReference type="Pfam" id="PF25954"/>
    </source>
</evidence>
<dbReference type="Proteomes" id="UP001597480">
    <property type="component" value="Unassembled WGS sequence"/>
</dbReference>
<evidence type="ECO:0000256" key="1">
    <source>
        <dbReference type="ARBA" id="ARBA00009477"/>
    </source>
</evidence>
<dbReference type="PANTHER" id="PTHR30097:SF4">
    <property type="entry name" value="SLR6042 PROTEIN"/>
    <property type="match status" value="1"/>
</dbReference>
<gene>
    <name evidence="7" type="ORF">ACFSR3_11045</name>
</gene>
<dbReference type="Pfam" id="PF25954">
    <property type="entry name" value="Beta-barrel_RND_2"/>
    <property type="match status" value="1"/>
</dbReference>
<dbReference type="RefSeq" id="WP_379821019.1">
    <property type="nucleotide sequence ID" value="NZ_JBHUMD010000026.1"/>
</dbReference>
<feature type="domain" description="CusB-like beta-barrel" evidence="5">
    <location>
        <begin position="247"/>
        <end position="315"/>
    </location>
</feature>
<dbReference type="Pfam" id="PF25973">
    <property type="entry name" value="BSH_CzcB"/>
    <property type="match status" value="1"/>
</dbReference>
<dbReference type="Gene3D" id="2.40.30.170">
    <property type="match status" value="1"/>
</dbReference>
<proteinExistence type="inferred from homology"/>
<dbReference type="PANTHER" id="PTHR30097">
    <property type="entry name" value="CATION EFFLUX SYSTEM PROTEIN CUSB"/>
    <property type="match status" value="1"/>
</dbReference>
<dbReference type="NCBIfam" id="TIGR01730">
    <property type="entry name" value="RND_mfp"/>
    <property type="match status" value="1"/>
</dbReference>
<name>A0ABW5NWW9_9FLAO</name>
<feature type="transmembrane region" description="Helical" evidence="4">
    <location>
        <begin position="9"/>
        <end position="27"/>
    </location>
</feature>
<dbReference type="InterPro" id="IPR058647">
    <property type="entry name" value="BSH_CzcB-like"/>
</dbReference>
<comment type="similarity">
    <text evidence="1">Belongs to the membrane fusion protein (MFP) (TC 8.A.1) family.</text>
</comment>
<dbReference type="InterPro" id="IPR058792">
    <property type="entry name" value="Beta-barrel_RND_2"/>
</dbReference>
<evidence type="ECO:0000313" key="7">
    <source>
        <dbReference type="EMBL" id="MFD2602594.1"/>
    </source>
</evidence>
<dbReference type="InterPro" id="IPR006143">
    <property type="entry name" value="RND_pump_MFP"/>
</dbReference>
<reference evidence="8" key="1">
    <citation type="journal article" date="2019" name="Int. J. Syst. Evol. Microbiol.">
        <title>The Global Catalogue of Microorganisms (GCM) 10K type strain sequencing project: providing services to taxonomists for standard genome sequencing and annotation.</title>
        <authorList>
            <consortium name="The Broad Institute Genomics Platform"/>
            <consortium name="The Broad Institute Genome Sequencing Center for Infectious Disease"/>
            <person name="Wu L."/>
            <person name="Ma J."/>
        </authorList>
    </citation>
    <scope>NUCLEOTIDE SEQUENCE [LARGE SCALE GENOMIC DNA]</scope>
    <source>
        <strain evidence="8">KCTC 42107</strain>
    </source>
</reference>
<accession>A0ABW5NWW9</accession>